<reference evidence="2" key="2">
    <citation type="submission" date="2020-10" db="EMBL/GenBank/DDBJ databases">
        <authorList>
            <person name="Peck L.D."/>
            <person name="Nowell R.W."/>
            <person name="Flood J."/>
            <person name="Ryan M.J."/>
            <person name="Barraclough T.G."/>
        </authorList>
    </citation>
    <scope>NUCLEOTIDE SEQUENCE</scope>
    <source>
        <strain evidence="2">IMI 127659i</strain>
    </source>
</reference>
<dbReference type="AlphaFoldDB" id="A0A9P7L227"/>
<dbReference type="SMART" id="SM00028">
    <property type="entry name" value="TPR"/>
    <property type="match status" value="4"/>
</dbReference>
<dbReference type="Proteomes" id="UP000750502">
    <property type="component" value="Unassembled WGS sequence"/>
</dbReference>
<accession>A0A9P7L227</accession>
<dbReference type="InterPro" id="IPR053137">
    <property type="entry name" value="NLR-like"/>
</dbReference>
<evidence type="ECO:0000259" key="1">
    <source>
        <dbReference type="Pfam" id="PF00931"/>
    </source>
</evidence>
<dbReference type="InterPro" id="IPR019734">
    <property type="entry name" value="TPR_rpt"/>
</dbReference>
<dbReference type="InterPro" id="IPR002182">
    <property type="entry name" value="NB-ARC"/>
</dbReference>
<sequence>MNLEQKDGDAHRFQSPAAEDEAFIAVLEHVAPFDAFSHNNAPSIFIVYAHDNCQHAEPAHASRVHCLIDWLRVIRSNSLSDKSPLPLYATRDTGDDAVRNIISNQTCLLPRTRNPFSHDSIVQSVDKVIVCGSELLEKYYNDSFTSPYLKEIETAYDAADTRQHKIRIVVDKCAERPGFHNVLTELAFLRLRDPSKHGIIPISLDESNFTYLPFPDSAELRLMAKPGQSGLRNLFFKLLLHIYPQEQELVHTFRDSYAKACKRFEQNGIVPKDVQQIIKEELQKADTVWYGHISGLGGVGKTQVAQQIAHWAGKNESDWSLLWLPVTSRESFEQACVEVARLLGTKDPNASDAKQVVRDYLQQPSSGRWLLIVDNADDEDMVFGDSTGSEGICEFLPRSTSGRILLTTRRQQIATRFARTAVVKIEAMPQSEALVLLEKSLIDQHYLENQTVVIKLLEDLEYLPLTISHAAAYINTNSISIQEYIGLFHNTERDLKELLGTLFDDDTPYRRPRISVATSWMVSFNEIRKNVNASALLLFIAHIEPKAIPRSVLPAMETEQRMTEAIGLLRGYSFLSEHERGGLYDMHRLVHKVSRLWVKEQSDAVHQRNLALRQLRTTFRTCDWKDREMWRRSLPHVLKAIEHRDGDDNRSTRAEEVCHWSEPECQLGFTAGLCMMTDGRCQEAAALLERVVAGRKRYLPEPHPALLWSQHELARAYEADMRHGEAIDLLEHVVSIRKRELDEFDSALLWSQHELGRAYKACNRCSKAVPLLEQVVKGRKATTNETSRERLLAQHELGMAYMDSGRVKTSIELFKQTLATYEQSTDEKDSGRLWTQLELARAYAADGRCKDAIPLLQTVVSIRRETLPESHAHRLQSEHTLALALLQDKRVDEAVALLEQAVQVYQRTLASSHPIRCNIERNLRLAYARRN</sequence>
<dbReference type="SUPFAM" id="SSF48452">
    <property type="entry name" value="TPR-like"/>
    <property type="match status" value="2"/>
</dbReference>
<organism evidence="2 3">
    <name type="scientific">Fusarium xylarioides</name>
    <dbReference type="NCBI Taxonomy" id="221167"/>
    <lineage>
        <taxon>Eukaryota</taxon>
        <taxon>Fungi</taxon>
        <taxon>Dikarya</taxon>
        <taxon>Ascomycota</taxon>
        <taxon>Pezizomycotina</taxon>
        <taxon>Sordariomycetes</taxon>
        <taxon>Hypocreomycetidae</taxon>
        <taxon>Hypocreales</taxon>
        <taxon>Nectriaceae</taxon>
        <taxon>Fusarium</taxon>
        <taxon>Fusarium fujikuroi species complex</taxon>
    </lineage>
</organism>
<dbReference type="InterPro" id="IPR036191">
    <property type="entry name" value="RRF_sf"/>
</dbReference>
<comment type="caution">
    <text evidence="2">The sequence shown here is derived from an EMBL/GenBank/DDBJ whole genome shotgun (WGS) entry which is preliminary data.</text>
</comment>
<dbReference type="InterPro" id="IPR011990">
    <property type="entry name" value="TPR-like_helical_dom_sf"/>
</dbReference>
<dbReference type="InterPro" id="IPR027417">
    <property type="entry name" value="P-loop_NTPase"/>
</dbReference>
<dbReference type="Pfam" id="PF13374">
    <property type="entry name" value="TPR_10"/>
    <property type="match status" value="2"/>
</dbReference>
<evidence type="ECO:0000313" key="2">
    <source>
        <dbReference type="EMBL" id="KAG5761767.1"/>
    </source>
</evidence>
<dbReference type="Pfam" id="PF13424">
    <property type="entry name" value="TPR_12"/>
    <property type="match status" value="2"/>
</dbReference>
<dbReference type="Gene3D" id="3.40.50.300">
    <property type="entry name" value="P-loop containing nucleotide triphosphate hydrolases"/>
    <property type="match status" value="1"/>
</dbReference>
<protein>
    <recommendedName>
        <fullName evidence="1">NB-ARC domain-containing protein</fullName>
    </recommendedName>
</protein>
<gene>
    <name evidence="2" type="ORF">H9Q72_010136</name>
</gene>
<feature type="domain" description="NB-ARC" evidence="1">
    <location>
        <begin position="278"/>
        <end position="442"/>
    </location>
</feature>
<evidence type="ECO:0000313" key="3">
    <source>
        <dbReference type="Proteomes" id="UP000750502"/>
    </source>
</evidence>
<dbReference type="OrthoDB" id="1658288at2759"/>
<dbReference type="SUPFAM" id="SSF55194">
    <property type="entry name" value="Ribosome recycling factor, RRF"/>
    <property type="match status" value="1"/>
</dbReference>
<dbReference type="SUPFAM" id="SSF52540">
    <property type="entry name" value="P-loop containing nucleoside triphosphate hydrolases"/>
    <property type="match status" value="1"/>
</dbReference>
<dbReference type="PANTHER" id="PTHR46082:SF6">
    <property type="entry name" value="AAA+ ATPASE DOMAIN-CONTAINING PROTEIN-RELATED"/>
    <property type="match status" value="1"/>
</dbReference>
<keyword evidence="3" id="KW-1185">Reference proteome</keyword>
<dbReference type="EMBL" id="JADFTT010000425">
    <property type="protein sequence ID" value="KAG5761767.1"/>
    <property type="molecule type" value="Genomic_DNA"/>
</dbReference>
<reference evidence="2" key="1">
    <citation type="journal article" date="2020" name="bioRxiv">
        <title>Historical genomics reveals the evolutionary mechanisms behind multiple outbreaks of the host-specific coffee wilt pathogen Fusarium xylarioides.</title>
        <authorList>
            <person name="Peck D."/>
            <person name="Nowell R.W."/>
            <person name="Flood J."/>
            <person name="Ryan M.J."/>
            <person name="Barraclough T.G."/>
        </authorList>
    </citation>
    <scope>NUCLEOTIDE SEQUENCE</scope>
    <source>
        <strain evidence="2">IMI 127659i</strain>
    </source>
</reference>
<dbReference type="PANTHER" id="PTHR46082">
    <property type="entry name" value="ATP/GTP-BINDING PROTEIN-RELATED"/>
    <property type="match status" value="1"/>
</dbReference>
<dbReference type="Pfam" id="PF00931">
    <property type="entry name" value="NB-ARC"/>
    <property type="match status" value="1"/>
</dbReference>
<dbReference type="Gene3D" id="1.25.40.10">
    <property type="entry name" value="Tetratricopeptide repeat domain"/>
    <property type="match status" value="2"/>
</dbReference>
<proteinExistence type="predicted"/>
<dbReference type="GO" id="GO:0043531">
    <property type="term" value="F:ADP binding"/>
    <property type="evidence" value="ECO:0007669"/>
    <property type="project" value="InterPro"/>
</dbReference>
<name>A0A9P7L227_9HYPO</name>